<evidence type="ECO:0000256" key="12">
    <source>
        <dbReference type="SAM" id="MobiDB-lite"/>
    </source>
</evidence>
<comment type="subcellular location">
    <subcellularLocation>
        <location evidence="1">Secreted</location>
        <location evidence="1">Extracellular space</location>
        <location evidence="1">Extracellular matrix</location>
    </subcellularLocation>
</comment>
<feature type="region of interest" description="Disordered" evidence="12">
    <location>
        <begin position="1173"/>
        <end position="1193"/>
    </location>
</feature>
<dbReference type="SUPFAM" id="SSF56496">
    <property type="entry name" value="Fibrinogen C-terminal domain-like"/>
    <property type="match status" value="1"/>
</dbReference>
<accession>A0A9J7YGG6</accession>
<feature type="region of interest" description="Disordered" evidence="12">
    <location>
        <begin position="894"/>
        <end position="1042"/>
    </location>
</feature>
<feature type="chain" id="PRO_5039912798" description="Tenascin" evidence="13">
    <location>
        <begin position="19"/>
        <end position="1840"/>
    </location>
</feature>
<dbReference type="Pfam" id="PF00041">
    <property type="entry name" value="fn3"/>
    <property type="match status" value="5"/>
</dbReference>
<evidence type="ECO:0000256" key="9">
    <source>
        <dbReference type="ARBA" id="ARBA00023180"/>
    </source>
</evidence>
<name>A0A9J7YGG6_CYPCA</name>
<dbReference type="Gene3D" id="2.10.25.10">
    <property type="entry name" value="Laminin"/>
    <property type="match status" value="8"/>
</dbReference>
<feature type="coiled-coil region" evidence="11">
    <location>
        <begin position="80"/>
        <end position="107"/>
    </location>
</feature>
<dbReference type="InterPro" id="IPR002181">
    <property type="entry name" value="Fibrinogen_a/b/g_C_dom"/>
</dbReference>
<evidence type="ECO:0000256" key="8">
    <source>
        <dbReference type="ARBA" id="ARBA00023157"/>
    </source>
</evidence>
<dbReference type="Gene3D" id="3.90.215.10">
    <property type="entry name" value="Gamma Fibrinogen, chain A, domain 1"/>
    <property type="match status" value="1"/>
</dbReference>
<proteinExistence type="inferred from homology"/>
<dbReference type="PROSITE" id="PS01186">
    <property type="entry name" value="EGF_2"/>
    <property type="match status" value="3"/>
</dbReference>
<dbReference type="InterPro" id="IPR036116">
    <property type="entry name" value="FN3_sf"/>
</dbReference>
<dbReference type="SMART" id="SM00060">
    <property type="entry name" value="FN3"/>
    <property type="match status" value="6"/>
</dbReference>
<keyword evidence="9" id="KW-0325">Glycoprotein</keyword>
<feature type="domain" description="EGF-like" evidence="14">
    <location>
        <begin position="286"/>
        <end position="317"/>
    </location>
</feature>
<dbReference type="PROSITE" id="PS50853">
    <property type="entry name" value="FN3"/>
    <property type="match status" value="5"/>
</dbReference>
<feature type="domain" description="Fibrinogen C-terminal" evidence="16">
    <location>
        <begin position="1622"/>
        <end position="1837"/>
    </location>
</feature>
<dbReference type="FunFam" id="2.10.25.10:FF:000001">
    <property type="entry name" value="Tenascin C"/>
    <property type="match status" value="8"/>
</dbReference>
<dbReference type="Pfam" id="PF00147">
    <property type="entry name" value="Fibrinogen_C"/>
    <property type="match status" value="1"/>
</dbReference>
<dbReference type="Ensembl" id="ENSCCRT00000170580.1">
    <property type="protein sequence ID" value="ENSCCRP00000116450.1"/>
    <property type="gene ID" value="ENSCCRG00000077858.1"/>
</dbReference>
<evidence type="ECO:0000259" key="16">
    <source>
        <dbReference type="PROSITE" id="PS51406"/>
    </source>
</evidence>
<feature type="compositionally biased region" description="Basic and acidic residues" evidence="12">
    <location>
        <begin position="999"/>
        <end position="1009"/>
    </location>
</feature>
<evidence type="ECO:0000259" key="14">
    <source>
        <dbReference type="PROSITE" id="PS50026"/>
    </source>
</evidence>
<keyword evidence="4" id="KW-0272">Extracellular matrix</keyword>
<dbReference type="PANTHER" id="PTHR46708">
    <property type="entry name" value="TENASCIN"/>
    <property type="match status" value="1"/>
</dbReference>
<feature type="region of interest" description="Disordered" evidence="12">
    <location>
        <begin position="1510"/>
        <end position="1543"/>
    </location>
</feature>
<dbReference type="Pfam" id="PF25024">
    <property type="entry name" value="EGF_TEN"/>
    <property type="match status" value="1"/>
</dbReference>
<feature type="compositionally biased region" description="Polar residues" evidence="12">
    <location>
        <begin position="1173"/>
        <end position="1182"/>
    </location>
</feature>
<feature type="domain" description="Fibronectin type-III" evidence="15">
    <location>
        <begin position="1536"/>
        <end position="1626"/>
    </location>
</feature>
<dbReference type="InterPro" id="IPR036056">
    <property type="entry name" value="Fibrinogen-like_C"/>
</dbReference>
<dbReference type="PROSITE" id="PS00514">
    <property type="entry name" value="FIBRINOGEN_C_1"/>
    <property type="match status" value="1"/>
</dbReference>
<dbReference type="NCBIfam" id="NF040941">
    <property type="entry name" value="GGGWT_bact"/>
    <property type="match status" value="1"/>
</dbReference>
<dbReference type="Gene3D" id="2.60.40.10">
    <property type="entry name" value="Immunoglobulins"/>
    <property type="match status" value="6"/>
</dbReference>
<dbReference type="InterPro" id="IPR050991">
    <property type="entry name" value="ECM_Regulatory_Proteins"/>
</dbReference>
<organism evidence="17 18">
    <name type="scientific">Cyprinus carpio carpio</name>
    <dbReference type="NCBI Taxonomy" id="630221"/>
    <lineage>
        <taxon>Eukaryota</taxon>
        <taxon>Metazoa</taxon>
        <taxon>Chordata</taxon>
        <taxon>Craniata</taxon>
        <taxon>Vertebrata</taxon>
        <taxon>Euteleostomi</taxon>
        <taxon>Actinopterygii</taxon>
        <taxon>Neopterygii</taxon>
        <taxon>Teleostei</taxon>
        <taxon>Ostariophysi</taxon>
        <taxon>Cypriniformes</taxon>
        <taxon>Cyprinidae</taxon>
        <taxon>Cyprininae</taxon>
        <taxon>Cyprinus</taxon>
    </lineage>
</organism>
<dbReference type="SMART" id="SM00181">
    <property type="entry name" value="EGF"/>
    <property type="match status" value="8"/>
</dbReference>
<evidence type="ECO:0000256" key="3">
    <source>
        <dbReference type="ARBA" id="ARBA00022525"/>
    </source>
</evidence>
<dbReference type="FunFam" id="3.90.215.10:FF:000001">
    <property type="entry name" value="Tenascin isoform 1"/>
    <property type="match status" value="1"/>
</dbReference>
<feature type="domain" description="Fibronectin type-III" evidence="15">
    <location>
        <begin position="396"/>
        <end position="485"/>
    </location>
</feature>
<keyword evidence="8 10" id="KW-1015">Disulfide bond</keyword>
<feature type="domain" description="Fibronectin type-III" evidence="15">
    <location>
        <begin position="1443"/>
        <end position="1533"/>
    </location>
</feature>
<feature type="disulfide bond" evidence="10">
    <location>
        <begin position="290"/>
        <end position="300"/>
    </location>
</feature>
<feature type="compositionally biased region" description="Polar residues" evidence="12">
    <location>
        <begin position="1012"/>
        <end position="1023"/>
    </location>
</feature>
<dbReference type="CDD" id="cd00063">
    <property type="entry name" value="FN3"/>
    <property type="match status" value="5"/>
</dbReference>
<feature type="compositionally biased region" description="Basic and acidic residues" evidence="12">
    <location>
        <begin position="529"/>
        <end position="541"/>
    </location>
</feature>
<feature type="region of interest" description="Disordered" evidence="12">
    <location>
        <begin position="520"/>
        <end position="544"/>
    </location>
</feature>
<dbReference type="CDD" id="cd00054">
    <property type="entry name" value="EGF_CA"/>
    <property type="match status" value="5"/>
</dbReference>
<dbReference type="Pfam" id="PF18720">
    <property type="entry name" value="EGF_Tenascin"/>
    <property type="match status" value="1"/>
</dbReference>
<dbReference type="InterPro" id="IPR002049">
    <property type="entry name" value="LE_dom"/>
</dbReference>
<evidence type="ECO:0000256" key="1">
    <source>
        <dbReference type="ARBA" id="ARBA00004498"/>
    </source>
</evidence>
<keyword evidence="18" id="KW-1185">Reference proteome</keyword>
<evidence type="ECO:0000256" key="6">
    <source>
        <dbReference type="ARBA" id="ARBA00022729"/>
    </source>
</evidence>
<evidence type="ECO:0008006" key="19">
    <source>
        <dbReference type="Google" id="ProtNLM"/>
    </source>
</evidence>
<dbReference type="Pfam" id="PF23106">
    <property type="entry name" value="EGF_Teneurin"/>
    <property type="match status" value="3"/>
</dbReference>
<dbReference type="SMART" id="SM00186">
    <property type="entry name" value="FBG"/>
    <property type="match status" value="1"/>
</dbReference>
<keyword evidence="6 13" id="KW-0732">Signal</keyword>
<comment type="caution">
    <text evidence="10">Lacks conserved residue(s) required for the propagation of feature annotation.</text>
</comment>
<feature type="disulfide bond" evidence="10">
    <location>
        <begin position="307"/>
        <end position="316"/>
    </location>
</feature>
<dbReference type="PANTHER" id="PTHR46708:SF1">
    <property type="entry name" value="TENASCIN"/>
    <property type="match status" value="1"/>
</dbReference>
<dbReference type="InterPro" id="IPR020837">
    <property type="entry name" value="Fibrinogen_CS"/>
</dbReference>
<keyword evidence="5 10" id="KW-0245">EGF-like domain</keyword>
<evidence type="ECO:0000256" key="7">
    <source>
        <dbReference type="ARBA" id="ARBA00022737"/>
    </source>
</evidence>
<evidence type="ECO:0000256" key="13">
    <source>
        <dbReference type="SAM" id="SignalP"/>
    </source>
</evidence>
<evidence type="ECO:0000256" key="2">
    <source>
        <dbReference type="ARBA" id="ARBA00008673"/>
    </source>
</evidence>
<reference evidence="17" key="2">
    <citation type="submission" date="2025-09" db="UniProtKB">
        <authorList>
            <consortium name="Ensembl"/>
        </authorList>
    </citation>
    <scope>IDENTIFICATION</scope>
</reference>
<evidence type="ECO:0000256" key="11">
    <source>
        <dbReference type="SAM" id="Coils"/>
    </source>
</evidence>
<dbReference type="GO" id="GO:0030155">
    <property type="term" value="P:regulation of cell adhesion"/>
    <property type="evidence" value="ECO:0007669"/>
    <property type="project" value="TreeGrafter"/>
</dbReference>
<protein>
    <recommendedName>
        <fullName evidence="19">Tenascin</fullName>
    </recommendedName>
</protein>
<evidence type="ECO:0000313" key="18">
    <source>
        <dbReference type="Proteomes" id="UP001108240"/>
    </source>
</evidence>
<sequence>MALVLPFLLLLLPSPALSSQHLQTGAHRVSRDIKPQPIKLVISNTCAQDGAKDRELDLDPDSPLVLTHRIRLVPGSGSACGQCELDFAALRDRIERLEKEVSDLREKCGGPEGCCSSQQSKGAVCTTVRPTTDKCPDDCSDQGRCVDGKCVCFPGFSGPDCSVPDCPDDCSSRGQCVNGQCVCDAGFTGPNCGTRGCPDNCNKRGRCVNRKCVCDSGFAGHDCSEISCPGNCNDRGRCVNGQCVCDPGFSGSDCSVRTCPENCNNRGQCVNGKCVCESGFTGPNCSSRSCPGDCSNHGRCVDGRCVCDSGFTGPDCSAKACPNDCSNKGRCVNGKCVCEVGFSGQDCSTKTCPNNCNNKGHCVRGRCVCQRGFTGPDCTECQSGFTGENCDTALAGVSRLNTRDITESSVTLFWTPPAVQYDTYHITFTSRAKTDQKISSKINGRLSTYTQIGLAAGQEYTVSITGEKDGMMGMESTAEFTTLISGPKDLQVVKTTTTSVIVQWEKAQGEIDRYVLSIAPNQTDGSNRLPEKNLPPERDSAQIDGLEPGRLYDISLVAEKDSIRSLPTTTQATPGNASMPVTRMTTETQTEQVDNNKEKTPRFTNTTLFLRKQELGKGGQVTEGKAENPERTGNVSKLITDILVRPGQKRPDRIRPQPTRRNHSPEIKHLNFSQIGAKGGIVVPFSNKSRTWYPLRPRNPNVDSASPVSGGKPLALTMKETRSQEGNAETNFRTQSVKTPGHASPSSTFQKHIITPSATPLPFTNITELTEEPTITTEKNLTAYINGTKCVRKVLVGYRKINANMSDGNTLTKNLTVIVGHVNGNDLLHKLLTDGSTANAMGVTGPEAETSEARRSVKEQGGMENIDEETMEKNANVVNATPFLTRQPETTLYQPLTTTSAPPSLHNHHVPTPQSLAQPERVNQYTARNRSTAERPPRKNSMRAFPLSIPRQPTRPKSPSLSSPPIVGRPLFKSNSSSSSFETQKHKHTSWPSPIASRFAKEPHVEKEVLNSIPSARQFQDSTPELAHKSKTETPTPLPVKFPLKKDTAIKDRGVEESDLMPYRRTPFRGSYPRRPFQNRMRPILESPQHPYQGLPVRRPFSSKPNIRNNRIINQGGPIQPVNSALTPAKENGTSIKIRPNVILNRTNGSSNRHSQIKNGGNTQVVSNISQYRKGNSDSSFPTDHPMENDNSSQEYVLSETDGSIEHVGVNNMTSTGFVLIWGAPKGKFKHFIITQTELGRENKDKDEMNEESEEKEKDDDDEKGLKTTAAKKSSLSKGKSRVYEFVPNVQSPKMNKSGENITSFTTVLPGTARSHQMANLSPQTRYSVSIFGKGPMFRSKTHNLIVHTGPEPPSNLAFSNVTDSSFTVSWTKPRSKVSGFKITYTHVQEGEPNSVSVDSETVHLALSPVSPGSTYEVRVMSLLGQDESDSIQDTVTTLPDPPTDLRAINVTDGKALLLWRPALATVDHYVIVYSSDTAPGPGISIRVSGNAAEEQLQALQSSTRYRVSVHSQLGDRSSSRATTAFTTSSGKTGDSPRDLKASQVTPRTAVLSWKAPVSAVSSYRLSYYTDGQDIQEVILGPTVKELKLRRLFPSSTYTAHLQAERDGLYMSAISTEFTTGNLRFPFPTDCSQEKKNGALESGIVEVFPQGREGKPLMVYCDMETDGGGWTVFQRRKDGKMNFFRSWHEYSNGFGALDGEFWLGNEKLHNFTKMSPMTLRVDLRAGEESVYAHYSSFSIDNAKKHYTIRVSGYSGTAGDSLTYHNGRPFSTRDRDPQPFITRCAMSYRGGWWYKNCHEANLNGLYNTNTNQQGVIWTEWKGKDFSIPFTEMKFRPASFRP</sequence>
<evidence type="ECO:0000259" key="15">
    <source>
        <dbReference type="PROSITE" id="PS50853"/>
    </source>
</evidence>
<comment type="similarity">
    <text evidence="2">Belongs to the tenascin family.</text>
</comment>
<dbReference type="InterPro" id="IPR003961">
    <property type="entry name" value="FN3_dom"/>
</dbReference>
<feature type="signal peptide" evidence="13">
    <location>
        <begin position="1"/>
        <end position="18"/>
    </location>
</feature>
<feature type="domain" description="Fibronectin type-III" evidence="15">
    <location>
        <begin position="486"/>
        <end position="576"/>
    </location>
</feature>
<dbReference type="SUPFAM" id="SSF49265">
    <property type="entry name" value="Fibronectin type III"/>
    <property type="match status" value="5"/>
</dbReference>
<evidence type="ECO:0000256" key="10">
    <source>
        <dbReference type="PROSITE-ProRule" id="PRU00076"/>
    </source>
</evidence>
<evidence type="ECO:0000256" key="4">
    <source>
        <dbReference type="ARBA" id="ARBA00022530"/>
    </source>
</evidence>
<dbReference type="PROSITE" id="PS51406">
    <property type="entry name" value="FIBRINOGEN_C_2"/>
    <property type="match status" value="1"/>
</dbReference>
<keyword evidence="11" id="KW-0175">Coiled coil</keyword>
<dbReference type="InterPro" id="IPR014716">
    <property type="entry name" value="Fibrinogen_a/b/g_C_1"/>
</dbReference>
<evidence type="ECO:0000256" key="5">
    <source>
        <dbReference type="ARBA" id="ARBA00022536"/>
    </source>
</evidence>
<feature type="region of interest" description="Disordered" evidence="12">
    <location>
        <begin position="1241"/>
        <end position="1274"/>
    </location>
</feature>
<dbReference type="GO" id="GO:0031175">
    <property type="term" value="P:neuron projection development"/>
    <property type="evidence" value="ECO:0007669"/>
    <property type="project" value="TreeGrafter"/>
</dbReference>
<dbReference type="PROSITE" id="PS00022">
    <property type="entry name" value="EGF_1"/>
    <property type="match status" value="4"/>
</dbReference>
<feature type="compositionally biased region" description="Acidic residues" evidence="12">
    <location>
        <begin position="1248"/>
        <end position="1263"/>
    </location>
</feature>
<feature type="compositionally biased region" description="Polar residues" evidence="12">
    <location>
        <begin position="912"/>
        <end position="930"/>
    </location>
</feature>
<dbReference type="InterPro" id="IPR000742">
    <property type="entry name" value="EGF"/>
</dbReference>
<dbReference type="CDD" id="cd00087">
    <property type="entry name" value="FReD"/>
    <property type="match status" value="1"/>
</dbReference>
<dbReference type="GO" id="GO:0005615">
    <property type="term" value="C:extracellular space"/>
    <property type="evidence" value="ECO:0007669"/>
    <property type="project" value="TreeGrafter"/>
</dbReference>
<dbReference type="InterPro" id="IPR013783">
    <property type="entry name" value="Ig-like_fold"/>
</dbReference>
<keyword evidence="3" id="KW-0964">Secreted</keyword>
<feature type="domain" description="Fibronectin type-III" evidence="15">
    <location>
        <begin position="1353"/>
        <end position="1442"/>
    </location>
</feature>
<dbReference type="GeneTree" id="ENSGT00940000155188"/>
<keyword evidence="7" id="KW-0677">Repeat</keyword>
<dbReference type="Proteomes" id="UP001108240">
    <property type="component" value="Unplaced"/>
</dbReference>
<dbReference type="PROSITE" id="PS01248">
    <property type="entry name" value="EGF_LAM_1"/>
    <property type="match status" value="1"/>
</dbReference>
<evidence type="ECO:0000313" key="17">
    <source>
        <dbReference type="Ensembl" id="ENSCCRP00000116450.1"/>
    </source>
</evidence>
<reference evidence="17" key="1">
    <citation type="submission" date="2025-08" db="UniProtKB">
        <authorList>
            <consortium name="Ensembl"/>
        </authorList>
    </citation>
    <scope>IDENTIFICATION</scope>
</reference>
<dbReference type="InterPro" id="IPR041161">
    <property type="entry name" value="EGF_Tenascin"/>
</dbReference>
<feature type="compositionally biased region" description="Low complexity" evidence="12">
    <location>
        <begin position="1520"/>
        <end position="1530"/>
    </location>
</feature>
<dbReference type="PROSITE" id="PS50026">
    <property type="entry name" value="EGF_3"/>
    <property type="match status" value="1"/>
</dbReference>